<gene>
    <name evidence="2" type="ORF">G6Z83_00490</name>
</gene>
<dbReference type="GO" id="GO:0005829">
    <property type="term" value="C:cytosol"/>
    <property type="evidence" value="ECO:0007669"/>
    <property type="project" value="TreeGrafter"/>
</dbReference>
<name>A0A6G7B7N4_9LACO</name>
<dbReference type="GO" id="GO:0016491">
    <property type="term" value="F:oxidoreductase activity"/>
    <property type="evidence" value="ECO:0007669"/>
    <property type="project" value="InterPro"/>
</dbReference>
<reference evidence="2 3" key="1">
    <citation type="submission" date="2020-02" db="EMBL/GenBank/DDBJ databases">
        <title>Complete genome sequences of six Lactobacillus iners strains isolated from the human vagina.</title>
        <authorList>
            <person name="France M.T."/>
            <person name="Rutt L."/>
            <person name="Narina S."/>
            <person name="Arbaugh S."/>
            <person name="Humphrys M.S."/>
            <person name="Ma B."/>
            <person name="Hayward M.R."/>
            <person name="Relman D."/>
            <person name="Kwon D.S."/>
            <person name="Ravel J."/>
        </authorList>
    </citation>
    <scope>NUCLEOTIDE SEQUENCE [LARGE SCALE GENOMIC DNA]</scope>
    <source>
        <strain evidence="2 3">C0210C1</strain>
    </source>
</reference>
<dbReference type="InterPro" id="IPR005025">
    <property type="entry name" value="FMN_Rdtase-like_dom"/>
</dbReference>
<dbReference type="Gene3D" id="3.40.50.360">
    <property type="match status" value="1"/>
</dbReference>
<feature type="domain" description="NADPH-dependent FMN reductase-like" evidence="1">
    <location>
        <begin position="1"/>
        <end position="145"/>
    </location>
</feature>
<dbReference type="SUPFAM" id="SSF52218">
    <property type="entry name" value="Flavoproteins"/>
    <property type="match status" value="1"/>
</dbReference>
<dbReference type="RefSeq" id="WP_006729735.1">
    <property type="nucleotide sequence ID" value="NZ_CABKQA010000004.1"/>
</dbReference>
<protein>
    <submittedName>
        <fullName evidence="2">NAD(P)H-dependent oxidoreductase</fullName>
    </submittedName>
</protein>
<organism evidence="2 3">
    <name type="scientific">Lactobacillus iners</name>
    <dbReference type="NCBI Taxonomy" id="147802"/>
    <lineage>
        <taxon>Bacteria</taxon>
        <taxon>Bacillati</taxon>
        <taxon>Bacillota</taxon>
        <taxon>Bacilli</taxon>
        <taxon>Lactobacillales</taxon>
        <taxon>Lactobacillaceae</taxon>
        <taxon>Lactobacillus</taxon>
    </lineage>
</organism>
<dbReference type="InterPro" id="IPR029039">
    <property type="entry name" value="Flavoprotein-like_sf"/>
</dbReference>
<dbReference type="PANTHER" id="PTHR30543:SF21">
    <property type="entry name" value="NAD(P)H-DEPENDENT FMN REDUCTASE LOT6"/>
    <property type="match status" value="1"/>
</dbReference>
<dbReference type="Pfam" id="PF03358">
    <property type="entry name" value="FMN_red"/>
    <property type="match status" value="1"/>
</dbReference>
<evidence type="ECO:0000313" key="2">
    <source>
        <dbReference type="EMBL" id="QIH23296.1"/>
    </source>
</evidence>
<dbReference type="GO" id="GO:0010181">
    <property type="term" value="F:FMN binding"/>
    <property type="evidence" value="ECO:0007669"/>
    <property type="project" value="TreeGrafter"/>
</dbReference>
<dbReference type="EMBL" id="CP049228">
    <property type="protein sequence ID" value="QIH23296.1"/>
    <property type="molecule type" value="Genomic_DNA"/>
</dbReference>
<evidence type="ECO:0000313" key="3">
    <source>
        <dbReference type="Proteomes" id="UP000501676"/>
    </source>
</evidence>
<dbReference type="InterPro" id="IPR050712">
    <property type="entry name" value="NAD(P)H-dep_reductase"/>
</dbReference>
<dbReference type="Proteomes" id="UP000501676">
    <property type="component" value="Chromosome"/>
</dbReference>
<dbReference type="PANTHER" id="PTHR30543">
    <property type="entry name" value="CHROMATE REDUCTASE"/>
    <property type="match status" value="1"/>
</dbReference>
<dbReference type="AlphaFoldDB" id="A0A6G7B7N4"/>
<evidence type="ECO:0000259" key="1">
    <source>
        <dbReference type="Pfam" id="PF03358"/>
    </source>
</evidence>
<sequence>MKIVALVGSNAKFSYNRELLKFIQKHYIDNYEIKLAEIKNIPLFCEGLAEPDSVKNLANQILDSDMVIIATSENQHSVSSALKSVIEWLSSVEHPFLNKPVMVIGVSSQHTGSARAQVRLKNVLASPGVGAIVYNGNEFMLGNASEKFDEDGNLDSATVEFLDKFWHQFMDFYQTINGRKLDNQC</sequence>
<accession>A0A6G7B7N4</accession>
<proteinExistence type="predicted"/>